<dbReference type="Gene3D" id="3.30.2090.10">
    <property type="entry name" value="Multidrug efflux transporter AcrB TolC docking domain, DN and DC subdomains"/>
    <property type="match status" value="2"/>
</dbReference>
<gene>
    <name evidence="10" type="ORF">DFR44_10852</name>
</gene>
<dbReference type="GO" id="GO:0009636">
    <property type="term" value="P:response to toxic substance"/>
    <property type="evidence" value="ECO:0007669"/>
    <property type="project" value="UniProtKB-ARBA"/>
</dbReference>
<keyword evidence="4" id="KW-1003">Cell membrane</keyword>
<name>A0A4R6Y8D7_9BURK</name>
<dbReference type="GO" id="GO:0005886">
    <property type="term" value="C:plasma membrane"/>
    <property type="evidence" value="ECO:0007669"/>
    <property type="project" value="UniProtKB-SubCell"/>
</dbReference>
<dbReference type="Gene3D" id="3.30.70.1320">
    <property type="entry name" value="Multidrug efflux transporter AcrB pore domain like"/>
    <property type="match status" value="1"/>
</dbReference>
<keyword evidence="6 9" id="KW-0812">Transmembrane</keyword>
<feature type="transmembrane region" description="Helical" evidence="9">
    <location>
        <begin position="871"/>
        <end position="889"/>
    </location>
</feature>
<accession>A0A4R6Y8D7</accession>
<proteinExistence type="inferred from homology"/>
<feature type="transmembrane region" description="Helical" evidence="9">
    <location>
        <begin position="341"/>
        <end position="360"/>
    </location>
</feature>
<dbReference type="Gene3D" id="1.20.1640.10">
    <property type="entry name" value="Multidrug efflux transporter AcrB transmembrane domain"/>
    <property type="match status" value="2"/>
</dbReference>
<evidence type="ECO:0000256" key="5">
    <source>
        <dbReference type="ARBA" id="ARBA00022519"/>
    </source>
</evidence>
<keyword evidence="7 9" id="KW-1133">Transmembrane helix</keyword>
<evidence type="ECO:0000256" key="1">
    <source>
        <dbReference type="ARBA" id="ARBA00004429"/>
    </source>
</evidence>
<evidence type="ECO:0000256" key="3">
    <source>
        <dbReference type="ARBA" id="ARBA00022448"/>
    </source>
</evidence>
<dbReference type="Pfam" id="PF00873">
    <property type="entry name" value="ACR_tran"/>
    <property type="match status" value="1"/>
</dbReference>
<dbReference type="InterPro" id="IPR027463">
    <property type="entry name" value="AcrB_DN_DC_subdom"/>
</dbReference>
<dbReference type="GO" id="GO:0042910">
    <property type="term" value="F:xenobiotic transmembrane transporter activity"/>
    <property type="evidence" value="ECO:0007669"/>
    <property type="project" value="TreeGrafter"/>
</dbReference>
<comment type="subcellular location">
    <subcellularLocation>
        <location evidence="1 9">Cell inner membrane</location>
        <topology evidence="1 9">Multi-pass membrane protein</topology>
    </subcellularLocation>
</comment>
<dbReference type="InterPro" id="IPR001036">
    <property type="entry name" value="Acrflvin-R"/>
</dbReference>
<feature type="transmembrane region" description="Helical" evidence="9">
    <location>
        <begin position="471"/>
        <end position="498"/>
    </location>
</feature>
<keyword evidence="3 9" id="KW-0813">Transport</keyword>
<feature type="transmembrane region" description="Helical" evidence="9">
    <location>
        <begin position="443"/>
        <end position="465"/>
    </location>
</feature>
<dbReference type="SUPFAM" id="SSF82693">
    <property type="entry name" value="Multidrug efflux transporter AcrB pore domain, PN1, PN2, PC1 and PC2 subdomains"/>
    <property type="match status" value="4"/>
</dbReference>
<organism evidence="10 11">
    <name type="scientific">Hydromonas duriensis</name>
    <dbReference type="NCBI Taxonomy" id="1527608"/>
    <lineage>
        <taxon>Bacteria</taxon>
        <taxon>Pseudomonadati</taxon>
        <taxon>Pseudomonadota</taxon>
        <taxon>Betaproteobacteria</taxon>
        <taxon>Burkholderiales</taxon>
        <taxon>Burkholderiaceae</taxon>
        <taxon>Hydromonas</taxon>
    </lineage>
</organism>
<dbReference type="EMBL" id="SNZE01000008">
    <property type="protein sequence ID" value="TDR31669.1"/>
    <property type="molecule type" value="Genomic_DNA"/>
</dbReference>
<feature type="transmembrane region" description="Helical" evidence="9">
    <location>
        <begin position="394"/>
        <end position="417"/>
    </location>
</feature>
<keyword evidence="11" id="KW-1185">Reference proteome</keyword>
<comment type="similarity">
    <text evidence="2 9">Belongs to the resistance-nodulation-cell division (RND) (TC 2.A.6) family.</text>
</comment>
<keyword evidence="5 9" id="KW-0997">Cell inner membrane</keyword>
<comment type="caution">
    <text evidence="10">The sequence shown here is derived from an EMBL/GenBank/DDBJ whole genome shotgun (WGS) entry which is preliminary data.</text>
</comment>
<feature type="transmembrane region" description="Helical" evidence="9">
    <location>
        <begin position="999"/>
        <end position="1025"/>
    </location>
</feature>
<evidence type="ECO:0000313" key="10">
    <source>
        <dbReference type="EMBL" id="TDR31669.1"/>
    </source>
</evidence>
<dbReference type="SUPFAM" id="SSF82714">
    <property type="entry name" value="Multidrug efflux transporter AcrB TolC docking domain, DN and DC subdomains"/>
    <property type="match status" value="2"/>
</dbReference>
<dbReference type="FunFam" id="1.20.1640.10:FF:000001">
    <property type="entry name" value="Efflux pump membrane transporter"/>
    <property type="match status" value="1"/>
</dbReference>
<protein>
    <recommendedName>
        <fullName evidence="9">Efflux pump membrane transporter</fullName>
    </recommendedName>
</protein>
<evidence type="ECO:0000256" key="4">
    <source>
        <dbReference type="ARBA" id="ARBA00022475"/>
    </source>
</evidence>
<evidence type="ECO:0000256" key="8">
    <source>
        <dbReference type="ARBA" id="ARBA00023136"/>
    </source>
</evidence>
<dbReference type="Gene3D" id="3.30.70.1440">
    <property type="entry name" value="Multidrug efflux transporter AcrB pore domain"/>
    <property type="match status" value="1"/>
</dbReference>
<reference evidence="10 11" key="1">
    <citation type="submission" date="2019-03" db="EMBL/GenBank/DDBJ databases">
        <title>Genomic Encyclopedia of Type Strains, Phase IV (KMG-IV): sequencing the most valuable type-strain genomes for metagenomic binning, comparative biology and taxonomic classification.</title>
        <authorList>
            <person name="Goeker M."/>
        </authorList>
    </citation>
    <scope>NUCLEOTIDE SEQUENCE [LARGE SCALE GENOMIC DNA]</scope>
    <source>
        <strain evidence="10 11">DSM 102852</strain>
    </source>
</reference>
<comment type="caution">
    <text evidence="9">Lacks conserved residue(s) required for the propagation of feature annotation.</text>
</comment>
<dbReference type="RefSeq" id="WP_133619725.1">
    <property type="nucleotide sequence ID" value="NZ_SNZE01000008.1"/>
</dbReference>
<dbReference type="PANTHER" id="PTHR32063:SF76">
    <property type="entry name" value="EFFLUX PUMP MEMBRANE TRANSPORTER"/>
    <property type="match status" value="1"/>
</dbReference>
<dbReference type="GO" id="GO:0015562">
    <property type="term" value="F:efflux transmembrane transporter activity"/>
    <property type="evidence" value="ECO:0007669"/>
    <property type="project" value="InterPro"/>
</dbReference>
<feature type="transmembrane region" description="Helical" evidence="9">
    <location>
        <begin position="534"/>
        <end position="555"/>
    </location>
</feature>
<dbReference type="Gene3D" id="3.30.70.1430">
    <property type="entry name" value="Multidrug efflux transporter AcrB pore domain"/>
    <property type="match status" value="2"/>
</dbReference>
<dbReference type="PANTHER" id="PTHR32063">
    <property type="match status" value="1"/>
</dbReference>
<evidence type="ECO:0000313" key="11">
    <source>
        <dbReference type="Proteomes" id="UP000294480"/>
    </source>
</evidence>
<evidence type="ECO:0000256" key="9">
    <source>
        <dbReference type="RuleBase" id="RU364070"/>
    </source>
</evidence>
<dbReference type="Proteomes" id="UP000294480">
    <property type="component" value="Unassembled WGS sequence"/>
</dbReference>
<evidence type="ECO:0000256" key="6">
    <source>
        <dbReference type="ARBA" id="ARBA00022692"/>
    </source>
</evidence>
<dbReference type="FunFam" id="3.30.70.1430:FF:000001">
    <property type="entry name" value="Efflux pump membrane transporter"/>
    <property type="match status" value="1"/>
</dbReference>
<dbReference type="AlphaFoldDB" id="A0A4R6Y8D7"/>
<dbReference type="PRINTS" id="PR00702">
    <property type="entry name" value="ACRIFLAVINRP"/>
</dbReference>
<dbReference type="SUPFAM" id="SSF82866">
    <property type="entry name" value="Multidrug efflux transporter AcrB transmembrane domain"/>
    <property type="match status" value="2"/>
</dbReference>
<feature type="transmembrane region" description="Helical" evidence="9">
    <location>
        <begin position="968"/>
        <end position="987"/>
    </location>
</feature>
<feature type="transmembrane region" description="Helical" evidence="9">
    <location>
        <begin position="922"/>
        <end position="947"/>
    </location>
</feature>
<evidence type="ECO:0000256" key="2">
    <source>
        <dbReference type="ARBA" id="ARBA00010942"/>
    </source>
</evidence>
<evidence type="ECO:0000256" key="7">
    <source>
        <dbReference type="ARBA" id="ARBA00022989"/>
    </source>
</evidence>
<dbReference type="InterPro" id="IPR004764">
    <property type="entry name" value="MdtF-like"/>
</dbReference>
<keyword evidence="8 9" id="KW-0472">Membrane</keyword>
<sequence>MADFFIKRPVFAIVLSLLITLSGLVAMRALPIEQYPQIVPPQVQVTATYPGASAEVIADTVASPLEQSINGVDDMIYMSSTSSGSGAASITVTFKIGTDADQATINVNNRVQAALAKLPAEVRQYGVSVDKQSSAFLQVIALSSPDNSMDQVAISNYALVNVIDELRRIPGVGSVLNFVAKDYSMRVWLNPDKLAQLKLTPTDVENAISEQNAQFSAGKVGAEPMDKATEFTYTISTQGRLETVEQFENIILRSDSDGSVLRLKDVARVELGSQNYDVTATLNGQATVPIGIFLAPGANQLDTGKAVEATMKRLEAKFPAGLKQTIPYDTTRFVSQSIDEVVHTFVEAMILVFAVVFLFLQNWRATLIPCLAVPVSIIGTFAGMYLLGFSINTLTLFGMVLAIGIVVDDAIVVLENVERIMQETKMSVVDSTRLAMQEVSGPVVAIVLVLCAVFVPVAFLGGIAGEMYKQFAITIAVSVTISGLVALTLTPALCIMMLKPTHHEPNRFFKWFNQFFDRLTKRYSNGVAFFIKRALVGGLVFLGLIVVTLGLFRIVPSSLAPDEDQGYILGVGILPDGASLQRTQVVGKQIESIANTFTAKQDVFVINGFDLFSGSNKTNSTTFFMPMKDWSERTSQEDAAQSIVGTFTGMAMGMVTDGFVIAANPPPISGMSNTGGFEGYVQTRNGSTSAELAAKANELVAAARQRPELMQVRSDYSTSVPQIDVQLDREKARTLGVPVNSVFAAMQATFGALYVNDFNYLGRSFRVQLQSEANFRDDVSKLNSVFVRSNAGDMIPLSALLHVKQTTGPEIQTRFNALSAAKVSGSPAPGYSSGQAIKAMEEASKQVLGGDYTLAWSGSAFQEQSASGSSVQVYGFALIIVFLILAALYNKWTLPVVVLLAVPFAIFGAILANWLRGLANDVYFQVALITLIGLAAKNAILIVEFALMKREEGLSYTEAAVQAAKLRFRPIVMTSLAFMLGCVPLAISTGAGAASRHSIGTGVIGGMLAATFLATFVIPMFYIVVMQMTDNVKARFNKNKMDNEVHHA</sequence>
<dbReference type="NCBIfam" id="TIGR00915">
    <property type="entry name" value="2A0602"/>
    <property type="match status" value="1"/>
</dbReference>
<dbReference type="OrthoDB" id="9176627at2"/>
<dbReference type="NCBIfam" id="NF000282">
    <property type="entry name" value="RND_permease_1"/>
    <property type="match status" value="1"/>
</dbReference>
<feature type="transmembrane region" description="Helical" evidence="9">
    <location>
        <begin position="367"/>
        <end position="388"/>
    </location>
</feature>
<feature type="transmembrane region" description="Helical" evidence="9">
    <location>
        <begin position="896"/>
        <end position="916"/>
    </location>
</feature>